<reference evidence="1 2" key="1">
    <citation type="submission" date="2020-01" db="EMBL/GenBank/DDBJ databases">
        <title>Genomes assembled from Gulf of Kutch pelagic sediment metagenomes.</title>
        <authorList>
            <person name="Chandrashekar M."/>
            <person name="Mahajan M.S."/>
            <person name="Dave K.J."/>
            <person name="Vatsa P."/>
            <person name="Nathani N.M."/>
        </authorList>
    </citation>
    <scope>NUCLEOTIDE SEQUENCE [LARGE SCALE GENOMIC DNA]</scope>
    <source>
        <strain evidence="1">KS3-K002</strain>
    </source>
</reference>
<proteinExistence type="predicted"/>
<name>A0AAE5CAE7_9BACT</name>
<sequence length="63" mass="6995">MIQLELSGEETSILVEVLESAYSDLRMEIADTDRKDFRDMLKERKAVIAKALAALGRPVTGAE</sequence>
<dbReference type="Proteomes" id="UP000702544">
    <property type="component" value="Unassembled WGS sequence"/>
</dbReference>
<dbReference type="EMBL" id="JAACAK010000130">
    <property type="protein sequence ID" value="NIR76426.1"/>
    <property type="molecule type" value="Genomic_DNA"/>
</dbReference>
<evidence type="ECO:0000313" key="1">
    <source>
        <dbReference type="EMBL" id="NIR76426.1"/>
    </source>
</evidence>
<accession>A0AAE5CAE7</accession>
<protein>
    <submittedName>
        <fullName evidence="1">Uncharacterized protein</fullName>
    </submittedName>
</protein>
<evidence type="ECO:0000313" key="2">
    <source>
        <dbReference type="Proteomes" id="UP000702544"/>
    </source>
</evidence>
<organism evidence="1 2">
    <name type="scientific">Candidatus Kutchimonas denitrificans</name>
    <dbReference type="NCBI Taxonomy" id="3056748"/>
    <lineage>
        <taxon>Bacteria</taxon>
        <taxon>Pseudomonadati</taxon>
        <taxon>Gemmatimonadota</taxon>
        <taxon>Gemmatimonadia</taxon>
        <taxon>Candidatus Palauibacterales</taxon>
        <taxon>Candidatus Palauibacteraceae</taxon>
        <taxon>Candidatus Kutchimonas</taxon>
    </lineage>
</organism>
<gene>
    <name evidence="1" type="ORF">GWO12_15190</name>
</gene>
<dbReference type="AlphaFoldDB" id="A0AAE5CAE7"/>
<comment type="caution">
    <text evidence="1">The sequence shown here is derived from an EMBL/GenBank/DDBJ whole genome shotgun (WGS) entry which is preliminary data.</text>
</comment>